<feature type="transmembrane region" description="Helical" evidence="1">
    <location>
        <begin position="12"/>
        <end position="31"/>
    </location>
</feature>
<keyword evidence="1" id="KW-1133">Transmembrane helix</keyword>
<dbReference type="Pfam" id="PF14341">
    <property type="entry name" value="PilX_N"/>
    <property type="match status" value="1"/>
</dbReference>
<dbReference type="KEGG" id="osg:BST96_01120"/>
<proteinExistence type="predicted"/>
<evidence type="ECO:0000259" key="2">
    <source>
        <dbReference type="Pfam" id="PF14341"/>
    </source>
</evidence>
<keyword evidence="1" id="KW-0472">Membrane</keyword>
<evidence type="ECO:0000313" key="3">
    <source>
        <dbReference type="EMBL" id="ARN72827.1"/>
    </source>
</evidence>
<organism evidence="3 4">
    <name type="scientific">Oceanicoccus sagamiensis</name>
    <dbReference type="NCBI Taxonomy" id="716816"/>
    <lineage>
        <taxon>Bacteria</taxon>
        <taxon>Pseudomonadati</taxon>
        <taxon>Pseudomonadota</taxon>
        <taxon>Gammaproteobacteria</taxon>
        <taxon>Cellvibrionales</taxon>
        <taxon>Spongiibacteraceae</taxon>
        <taxon>Oceanicoccus</taxon>
    </lineage>
</organism>
<dbReference type="AlphaFoldDB" id="A0A1X9NCZ0"/>
<keyword evidence="1" id="KW-0812">Transmembrane</keyword>
<evidence type="ECO:0000313" key="4">
    <source>
        <dbReference type="Proteomes" id="UP000193450"/>
    </source>
</evidence>
<dbReference type="EMBL" id="CP019343">
    <property type="protein sequence ID" value="ARN72827.1"/>
    <property type="molecule type" value="Genomic_DNA"/>
</dbReference>
<dbReference type="InterPro" id="IPR025746">
    <property type="entry name" value="PilX_N_dom"/>
</dbReference>
<keyword evidence="4" id="KW-1185">Reference proteome</keyword>
<protein>
    <recommendedName>
        <fullName evidence="2">Type 4 fimbrial biogenesis protein PilX N-terminal domain-containing protein</fullName>
    </recommendedName>
</protein>
<dbReference type="OrthoDB" id="5298746at2"/>
<dbReference type="RefSeq" id="WP_085756919.1">
    <property type="nucleotide sequence ID" value="NZ_CP019343.1"/>
</dbReference>
<dbReference type="Proteomes" id="UP000193450">
    <property type="component" value="Chromosome"/>
</dbReference>
<dbReference type="STRING" id="716816.BST96_01120"/>
<accession>A0A1X9NCZ0</accession>
<name>A0A1X9NCZ0_9GAMM</name>
<feature type="domain" description="Type 4 fimbrial biogenesis protein PilX N-terminal" evidence="2">
    <location>
        <begin position="9"/>
        <end position="59"/>
    </location>
</feature>
<evidence type="ECO:0000256" key="1">
    <source>
        <dbReference type="SAM" id="Phobius"/>
    </source>
</evidence>
<reference evidence="3 4" key="1">
    <citation type="submission" date="2016-11" db="EMBL/GenBank/DDBJ databases">
        <title>Trade-off between light-utilization and light-protection in marine flavobacteria.</title>
        <authorList>
            <person name="Kumagai Y."/>
        </authorList>
    </citation>
    <scope>NUCLEOTIDE SEQUENCE [LARGE SCALE GENOMIC DNA]</scope>
    <source>
        <strain evidence="3 4">NBRC 107125</strain>
    </source>
</reference>
<gene>
    <name evidence="3" type="ORF">BST96_01120</name>
</gene>
<sequence length="163" mass="17636">MMQYRSKQQGAVLIISLILLLVITMVGLSGISTTGLEEKMASNWQTKNLVFQAADAAIEDGLADNTMLWKAYLKDKNPETPETATITNTDTRITGSVEVEFKDDEIAFGSSRRQGAAGIQDYHFYVTGNANILSAKTSSVHVRGAYVSGTSLNSGLSSMHKVL</sequence>